<keyword evidence="1 3" id="KW-0255">Endonuclease</keyword>
<name>D1W7Q3_9BACT</name>
<dbReference type="EMBL" id="ADEG01000087">
    <property type="protein sequence ID" value="EFA91468.1"/>
    <property type="molecule type" value="Genomic_DNA"/>
</dbReference>
<dbReference type="GO" id="GO:0003677">
    <property type="term" value="F:DNA binding"/>
    <property type="evidence" value="ECO:0007669"/>
    <property type="project" value="UniProtKB-UniRule"/>
</dbReference>
<reference evidence="3 4" key="1">
    <citation type="submission" date="2009-12" db="EMBL/GenBank/DDBJ databases">
        <title>Genome Sequence of Prevotella buccalis ATCC 35310.</title>
        <authorList>
            <person name="Durkin A.S."/>
            <person name="Madupu R."/>
            <person name="Torralba M."/>
            <person name="Methe B."/>
            <person name="Sutton G."/>
            <person name="Strausberg R.L."/>
            <person name="Nelson K.E."/>
        </authorList>
    </citation>
    <scope>NUCLEOTIDE SEQUENCE [LARGE SCALE GENOMIC DNA]</scope>
    <source>
        <strain evidence="3 4">ATCC 35310</strain>
    </source>
</reference>
<dbReference type="Pfam" id="PF04556">
    <property type="entry name" value="DpnII"/>
    <property type="match status" value="1"/>
</dbReference>
<comment type="similarity">
    <text evidence="1">Belongs to the DpnII type II restriction endonuclease family.</text>
</comment>
<dbReference type="InterPro" id="IPR007637">
    <property type="entry name" value="Restrct_endonuc_II_DpnII-like"/>
</dbReference>
<organism evidence="3 4">
    <name type="scientific">Hoylesella buccalis ATCC 35310</name>
    <dbReference type="NCBI Taxonomy" id="679190"/>
    <lineage>
        <taxon>Bacteria</taxon>
        <taxon>Pseudomonadati</taxon>
        <taxon>Bacteroidota</taxon>
        <taxon>Bacteroidia</taxon>
        <taxon>Bacteroidales</taxon>
        <taxon>Prevotellaceae</taxon>
        <taxon>Hoylesella</taxon>
    </lineage>
</organism>
<keyword evidence="1" id="KW-0680">Restriction system</keyword>
<sequence>MKTNFEIFMSQLQETNQTLDFFCNFGKISKNVEDIKLSLCILNSLIGSTNLRKSVETIWLRDKTAFSIMDVLIAVRGGGQKKVLNSKGETTVLNRFFESVDGVVEYLETTGLADILTNGKIKNLVDYVFGIETGLDSNARKNRSGYIMENMVSRIFDENHIAYKREVKSATWSEIKTVLGDDEKRFDFVVETQNTIYLIEVNFYSGGGSKLNEVARSYSDIAPKVNSVSGFEFVWITDGLGWKSAKNKLQEAYNIIPHIYNLTSIDEFICLVKSKEHQL</sequence>
<keyword evidence="1" id="KW-0540">Nuclease</keyword>
<feature type="domain" description="Restriction endonuclease type II DpnII-like" evidence="2">
    <location>
        <begin position="4"/>
        <end position="267"/>
    </location>
</feature>
<dbReference type="RefSeq" id="WP_004350325.1">
    <property type="nucleotide sequence ID" value="NZ_ADEG01000087.1"/>
</dbReference>
<evidence type="ECO:0000313" key="3">
    <source>
        <dbReference type="EMBL" id="EFA91468.1"/>
    </source>
</evidence>
<proteinExistence type="inferred from homology"/>
<dbReference type="PIRSF" id="PIRSF016080">
    <property type="entry name" value="Restrict_endonuc_II_DpmII"/>
    <property type="match status" value="1"/>
</dbReference>
<comment type="catalytic activity">
    <reaction evidence="1">
        <text>Endonucleolytic cleavage of DNA to give specific double-stranded fragments with terminal 5'-phosphates.</text>
        <dbReference type="EC" id="3.1.21.4"/>
    </reaction>
</comment>
<gene>
    <name evidence="3" type="ORF">HMPREF0650_1950</name>
</gene>
<comment type="caution">
    <text evidence="3">The sequence shown here is derived from an EMBL/GenBank/DDBJ whole genome shotgun (WGS) entry which is preliminary data.</text>
</comment>
<accession>D1W7Q3</accession>
<dbReference type="SUPFAM" id="SSF52980">
    <property type="entry name" value="Restriction endonuclease-like"/>
    <property type="match status" value="1"/>
</dbReference>
<dbReference type="InterPro" id="IPR011335">
    <property type="entry name" value="Restrct_endonuc-II-like"/>
</dbReference>
<keyword evidence="4" id="KW-1185">Reference proteome</keyword>
<dbReference type="GO" id="GO:0009307">
    <property type="term" value="P:DNA restriction-modification system"/>
    <property type="evidence" value="ECO:0007669"/>
    <property type="project" value="UniProtKB-UniRule"/>
</dbReference>
<dbReference type="GO" id="GO:0009036">
    <property type="term" value="F:type II site-specific deoxyribonuclease activity"/>
    <property type="evidence" value="ECO:0007669"/>
    <property type="project" value="UniProtKB-UniRule"/>
</dbReference>
<protein>
    <recommendedName>
        <fullName evidence="1">Type-2 restriction enzyme</fullName>
        <ecNumber evidence="1">3.1.21.4</ecNumber>
    </recommendedName>
</protein>
<dbReference type="Proteomes" id="UP000005283">
    <property type="component" value="Unassembled WGS sequence"/>
</dbReference>
<evidence type="ECO:0000259" key="2">
    <source>
        <dbReference type="Pfam" id="PF04556"/>
    </source>
</evidence>
<dbReference type="STRING" id="679190.HMPREF0650_1950"/>
<keyword evidence="1" id="KW-0378">Hydrolase</keyword>
<dbReference type="eggNOG" id="ENOG502Z7V5">
    <property type="taxonomic scope" value="Bacteria"/>
</dbReference>
<dbReference type="AlphaFoldDB" id="D1W7Q3"/>
<dbReference type="InterPro" id="IPR021191">
    <property type="entry name" value="Restrct_endonuc_II_DpnII"/>
</dbReference>
<evidence type="ECO:0000313" key="4">
    <source>
        <dbReference type="Proteomes" id="UP000005283"/>
    </source>
</evidence>
<comment type="function">
    <text evidence="1">A P subtype restriction enzyme that recognizes the double-stranded unmethylated sequence 5'-GATC-3'.</text>
</comment>
<dbReference type="EC" id="3.1.21.4" evidence="1"/>
<evidence type="ECO:0000256" key="1">
    <source>
        <dbReference type="PIRNR" id="PIRNR016080"/>
    </source>
</evidence>